<keyword evidence="5 7" id="KW-0472">Membrane</keyword>
<feature type="compositionally biased region" description="Polar residues" evidence="6">
    <location>
        <begin position="322"/>
        <end position="336"/>
    </location>
</feature>
<evidence type="ECO:0000313" key="10">
    <source>
        <dbReference type="Proteomes" id="UP000469558"/>
    </source>
</evidence>
<proteinExistence type="predicted"/>
<keyword evidence="2" id="KW-0813">Transport</keyword>
<dbReference type="PANTHER" id="PTHR23504:SF6">
    <property type="entry name" value="MULTIDRUG TRANSPORTER, PUTATIVE (AFU_ORTHOLOGUE AFUA_4G08740)-RELATED"/>
    <property type="match status" value="1"/>
</dbReference>
<feature type="transmembrane region" description="Helical" evidence="7">
    <location>
        <begin position="210"/>
        <end position="230"/>
    </location>
</feature>
<name>A0A8T9CFI4_9HELO</name>
<dbReference type="PROSITE" id="PS50850">
    <property type="entry name" value="MFS"/>
    <property type="match status" value="1"/>
</dbReference>
<evidence type="ECO:0000313" key="9">
    <source>
        <dbReference type="EMBL" id="TVY84328.1"/>
    </source>
</evidence>
<dbReference type="InterPro" id="IPR020846">
    <property type="entry name" value="MFS_dom"/>
</dbReference>
<dbReference type="Gene3D" id="1.20.1250.20">
    <property type="entry name" value="MFS general substrate transporter like domains"/>
    <property type="match status" value="1"/>
</dbReference>
<dbReference type="GO" id="GO:0016020">
    <property type="term" value="C:membrane"/>
    <property type="evidence" value="ECO:0007669"/>
    <property type="project" value="UniProtKB-SubCell"/>
</dbReference>
<evidence type="ECO:0000256" key="7">
    <source>
        <dbReference type="SAM" id="Phobius"/>
    </source>
</evidence>
<feature type="transmembrane region" description="Helical" evidence="7">
    <location>
        <begin position="259"/>
        <end position="277"/>
    </location>
</feature>
<feature type="transmembrane region" description="Helical" evidence="7">
    <location>
        <begin position="481"/>
        <end position="501"/>
    </location>
</feature>
<evidence type="ECO:0000256" key="3">
    <source>
        <dbReference type="ARBA" id="ARBA00022692"/>
    </source>
</evidence>
<feature type="compositionally biased region" description="Polar residues" evidence="6">
    <location>
        <begin position="1"/>
        <end position="11"/>
    </location>
</feature>
<feature type="region of interest" description="Disordered" evidence="6">
    <location>
        <begin position="312"/>
        <end position="341"/>
    </location>
</feature>
<accession>A0A8T9CFI4</accession>
<evidence type="ECO:0000256" key="4">
    <source>
        <dbReference type="ARBA" id="ARBA00022989"/>
    </source>
</evidence>
<protein>
    <submittedName>
        <fullName evidence="9">Putative membrane protein</fullName>
    </submittedName>
</protein>
<evidence type="ECO:0000259" key="8">
    <source>
        <dbReference type="PROSITE" id="PS50850"/>
    </source>
</evidence>
<keyword evidence="10" id="KW-1185">Reference proteome</keyword>
<evidence type="ECO:0000256" key="5">
    <source>
        <dbReference type="ARBA" id="ARBA00023136"/>
    </source>
</evidence>
<dbReference type="Pfam" id="PF07690">
    <property type="entry name" value="MFS_1"/>
    <property type="match status" value="1"/>
</dbReference>
<gene>
    <name evidence="9" type="primary">YCR023C_3</name>
    <name evidence="9" type="ORF">LSUE1_G000980</name>
</gene>
<keyword evidence="3 7" id="KW-0812">Transmembrane</keyword>
<feature type="domain" description="Major facilitator superfamily (MFS) profile" evidence="8">
    <location>
        <begin position="81"/>
        <end position="580"/>
    </location>
</feature>
<dbReference type="PRINTS" id="PR01035">
    <property type="entry name" value="TCRTETA"/>
</dbReference>
<feature type="transmembrane region" description="Helical" evidence="7">
    <location>
        <begin position="416"/>
        <end position="438"/>
    </location>
</feature>
<dbReference type="SUPFAM" id="SSF103473">
    <property type="entry name" value="MFS general substrate transporter"/>
    <property type="match status" value="1"/>
</dbReference>
<sequence length="603" mass="65427">MPSSSRPQGNEYSHVEDHDEEEYRDQQKCHSVKAQNQPSYDAERRNSFADEDGEPLQLEIPVKKQEKKGPVSWMSLPRKGQLALLVLSRLSEPLVQSSLRSYIFYQLKSFDKSLPDGTIAGQAGILQSAFAASQLCTAMLWGRVSDQRGRKGVIQFGLLGAMLSCIGFGFSRTFAQALVFRCLGGALNGNVGVMRTMISEIIREKKYQSRAFLLLPMCANIGVIIGPMIGGLTSDPASSYPSLFGGIAWLEKYPYSPPQVISACILGFAAVCVFFGLEETHEAFGQKDDVGIKIRRKIASFLWRTRGREHSNSGYTAVGDTDPSTPSVEMTPTTPRSTKRVAPHYPNKLPFRRMFTYNVICVLISHGLLAASMGTFQSIFYTFLSTPVYVPEDFPNYTPHPPLTFTGGVGLHPRPIGFAMATLGSIGIFLQLFLYPAVNSRFGTILSWRIFLYGFPVCYALVPFLSLVPSSTPAPSPKTGLAIWAALTALIFIFVVARTFAAPATAILLNNCCPHPTVLGTIHGMGQSVSAAARTVGPALGGFMYGVGLEHGIVGATFWALAGVAGVACFASNFVKDGDGHEIRLAGDDEAEEEAEEANRGLT</sequence>
<reference evidence="9 10" key="1">
    <citation type="submission" date="2018-05" db="EMBL/GenBank/DDBJ databases">
        <title>Genome sequencing and assembly of the regulated plant pathogen Lachnellula willkommii and related sister species for the development of diagnostic species identification markers.</title>
        <authorList>
            <person name="Giroux E."/>
            <person name="Bilodeau G."/>
        </authorList>
    </citation>
    <scope>NUCLEOTIDE SEQUENCE [LARGE SCALE GENOMIC DNA]</scope>
    <source>
        <strain evidence="9 10">CBS 268.59</strain>
    </source>
</reference>
<evidence type="ECO:0000256" key="2">
    <source>
        <dbReference type="ARBA" id="ARBA00022448"/>
    </source>
</evidence>
<feature type="region of interest" description="Disordered" evidence="6">
    <location>
        <begin position="1"/>
        <end position="56"/>
    </location>
</feature>
<dbReference type="Proteomes" id="UP000469558">
    <property type="component" value="Unassembled WGS sequence"/>
</dbReference>
<evidence type="ECO:0000256" key="1">
    <source>
        <dbReference type="ARBA" id="ARBA00004141"/>
    </source>
</evidence>
<dbReference type="PANTHER" id="PTHR23504">
    <property type="entry name" value="MAJOR FACILITATOR SUPERFAMILY DOMAIN-CONTAINING PROTEIN 10"/>
    <property type="match status" value="1"/>
</dbReference>
<feature type="transmembrane region" description="Helical" evidence="7">
    <location>
        <begin position="355"/>
        <end position="384"/>
    </location>
</feature>
<organism evidence="9 10">
    <name type="scientific">Lachnellula suecica</name>
    <dbReference type="NCBI Taxonomy" id="602035"/>
    <lineage>
        <taxon>Eukaryota</taxon>
        <taxon>Fungi</taxon>
        <taxon>Dikarya</taxon>
        <taxon>Ascomycota</taxon>
        <taxon>Pezizomycotina</taxon>
        <taxon>Leotiomycetes</taxon>
        <taxon>Helotiales</taxon>
        <taxon>Lachnaceae</taxon>
        <taxon>Lachnellula</taxon>
    </lineage>
</organism>
<feature type="transmembrane region" description="Helical" evidence="7">
    <location>
        <begin position="450"/>
        <end position="469"/>
    </location>
</feature>
<dbReference type="EMBL" id="QGMK01000094">
    <property type="protein sequence ID" value="TVY84328.1"/>
    <property type="molecule type" value="Genomic_DNA"/>
</dbReference>
<dbReference type="OrthoDB" id="10262656at2759"/>
<dbReference type="AlphaFoldDB" id="A0A8T9CFI4"/>
<evidence type="ECO:0000256" key="6">
    <source>
        <dbReference type="SAM" id="MobiDB-lite"/>
    </source>
</evidence>
<dbReference type="InterPro" id="IPR001958">
    <property type="entry name" value="Tet-R_TetA/multi-R_MdtG-like"/>
</dbReference>
<dbReference type="GO" id="GO:0022857">
    <property type="term" value="F:transmembrane transporter activity"/>
    <property type="evidence" value="ECO:0007669"/>
    <property type="project" value="InterPro"/>
</dbReference>
<dbReference type="InterPro" id="IPR011701">
    <property type="entry name" value="MFS"/>
</dbReference>
<comment type="caution">
    <text evidence="9">The sequence shown here is derived from an EMBL/GenBank/DDBJ whole genome shotgun (WGS) entry which is preliminary data.</text>
</comment>
<comment type="subcellular location">
    <subcellularLocation>
        <location evidence="1">Membrane</location>
        <topology evidence="1">Multi-pass membrane protein</topology>
    </subcellularLocation>
</comment>
<keyword evidence="4 7" id="KW-1133">Transmembrane helix</keyword>
<feature type="transmembrane region" description="Helical" evidence="7">
    <location>
        <begin position="153"/>
        <end position="171"/>
    </location>
</feature>
<dbReference type="InterPro" id="IPR036259">
    <property type="entry name" value="MFS_trans_sf"/>
</dbReference>